<organism evidence="2 3">
    <name type="scientific">Cymbomonas tetramitiformis</name>
    <dbReference type="NCBI Taxonomy" id="36881"/>
    <lineage>
        <taxon>Eukaryota</taxon>
        <taxon>Viridiplantae</taxon>
        <taxon>Chlorophyta</taxon>
        <taxon>Pyramimonadophyceae</taxon>
        <taxon>Pyramimonadales</taxon>
        <taxon>Pyramimonadaceae</taxon>
        <taxon>Cymbomonas</taxon>
    </lineage>
</organism>
<feature type="compositionally biased region" description="Acidic residues" evidence="1">
    <location>
        <begin position="69"/>
        <end position="103"/>
    </location>
</feature>
<dbReference type="EMBL" id="LGRX02000508">
    <property type="protein sequence ID" value="KAK3288343.1"/>
    <property type="molecule type" value="Genomic_DNA"/>
</dbReference>
<evidence type="ECO:0000256" key="1">
    <source>
        <dbReference type="SAM" id="MobiDB-lite"/>
    </source>
</evidence>
<evidence type="ECO:0000313" key="2">
    <source>
        <dbReference type="EMBL" id="KAK3288343.1"/>
    </source>
</evidence>
<evidence type="ECO:0000313" key="3">
    <source>
        <dbReference type="Proteomes" id="UP001190700"/>
    </source>
</evidence>
<accession>A0AAE0H1Z3</accession>
<sequence>MCSESAEKDIRRLHRLFNEQIITEEESITGNALGRCSQQSSEAVKRKLLDITKEESGTDSEDCPNLQSDSEDSASEENEEEDEDWEEAEEAEEAEEEEAEESCAESKPQDKFATVLREFSAKQGCKDYVQSHEFKWVFARTVNAYTNSGQTGGVYHCGSHVECRACLRYRDPRKGEEK</sequence>
<name>A0AAE0H1Z3_9CHLO</name>
<comment type="caution">
    <text evidence="2">The sequence shown here is derived from an EMBL/GenBank/DDBJ whole genome shotgun (WGS) entry which is preliminary data.</text>
</comment>
<proteinExistence type="predicted"/>
<feature type="compositionally biased region" description="Basic and acidic residues" evidence="1">
    <location>
        <begin position="47"/>
        <end position="56"/>
    </location>
</feature>
<reference evidence="2 3" key="1">
    <citation type="journal article" date="2015" name="Genome Biol. Evol.">
        <title>Comparative Genomics of a Bacterivorous Green Alga Reveals Evolutionary Causalities and Consequences of Phago-Mixotrophic Mode of Nutrition.</title>
        <authorList>
            <person name="Burns J.A."/>
            <person name="Paasch A."/>
            <person name="Narechania A."/>
            <person name="Kim E."/>
        </authorList>
    </citation>
    <scope>NUCLEOTIDE SEQUENCE [LARGE SCALE GENOMIC DNA]</scope>
    <source>
        <strain evidence="2 3">PLY_AMNH</strain>
    </source>
</reference>
<dbReference type="Proteomes" id="UP001190700">
    <property type="component" value="Unassembled WGS sequence"/>
</dbReference>
<feature type="region of interest" description="Disordered" evidence="1">
    <location>
        <begin position="47"/>
        <end position="109"/>
    </location>
</feature>
<dbReference type="AlphaFoldDB" id="A0AAE0H1Z3"/>
<keyword evidence="3" id="KW-1185">Reference proteome</keyword>
<protein>
    <submittedName>
        <fullName evidence="2">Uncharacterized protein</fullName>
    </submittedName>
</protein>
<gene>
    <name evidence="2" type="ORF">CYMTET_4167</name>
</gene>